<dbReference type="InterPro" id="IPR028939">
    <property type="entry name" value="P5C_Rdtase_cat_N"/>
</dbReference>
<dbReference type="GO" id="GO:0004735">
    <property type="term" value="F:pyrroline-5-carboxylate reductase activity"/>
    <property type="evidence" value="ECO:0007669"/>
    <property type="project" value="TreeGrafter"/>
</dbReference>
<dbReference type="FunFam" id="3.40.50.720:FF:000447">
    <property type="entry name" value="NADP dependent oxidoreductase domain containing 1"/>
    <property type="match status" value="1"/>
</dbReference>
<dbReference type="OrthoDB" id="195672at2759"/>
<evidence type="ECO:0000313" key="7">
    <source>
        <dbReference type="Proteomes" id="UP000749559"/>
    </source>
</evidence>
<evidence type="ECO:0000313" key="6">
    <source>
        <dbReference type="EMBL" id="CAH1790765.1"/>
    </source>
</evidence>
<dbReference type="GO" id="GO:0055129">
    <property type="term" value="P:L-proline biosynthetic process"/>
    <property type="evidence" value="ECO:0007669"/>
    <property type="project" value="TreeGrafter"/>
</dbReference>
<comment type="similarity">
    <text evidence="1">Belongs to the pyrroline-5-carboxylate reductase family.</text>
</comment>
<comment type="function">
    <text evidence="3">Probable oxidoreductase.</text>
</comment>
<accession>A0A8J1U7R4</accession>
<evidence type="ECO:0000256" key="4">
    <source>
        <dbReference type="ARBA" id="ARBA00072230"/>
    </source>
</evidence>
<feature type="domain" description="Pyrroline-5-carboxylate reductase catalytic N-terminal" evidence="5">
    <location>
        <begin position="107"/>
        <end position="187"/>
    </location>
</feature>
<dbReference type="PANTHER" id="PTHR11645">
    <property type="entry name" value="PYRROLINE-5-CARBOXYLATE REDUCTASE"/>
    <property type="match status" value="1"/>
</dbReference>
<dbReference type="EMBL" id="CAIIXF020000008">
    <property type="protein sequence ID" value="CAH1790765.1"/>
    <property type="molecule type" value="Genomic_DNA"/>
</dbReference>
<keyword evidence="2" id="KW-0560">Oxidoreductase</keyword>
<dbReference type="PANTHER" id="PTHR11645:SF58">
    <property type="entry name" value="NADP-DEPENDENT OXIDOREDUCTASE DOMAIN-CONTAINING PROTEIN 1"/>
    <property type="match status" value="1"/>
</dbReference>
<organism evidence="6 7">
    <name type="scientific">Owenia fusiformis</name>
    <name type="common">Polychaete worm</name>
    <dbReference type="NCBI Taxonomy" id="6347"/>
    <lineage>
        <taxon>Eukaryota</taxon>
        <taxon>Metazoa</taxon>
        <taxon>Spiralia</taxon>
        <taxon>Lophotrochozoa</taxon>
        <taxon>Annelida</taxon>
        <taxon>Polychaeta</taxon>
        <taxon>Sedentaria</taxon>
        <taxon>Canalipalpata</taxon>
        <taxon>Sabellida</taxon>
        <taxon>Oweniida</taxon>
        <taxon>Oweniidae</taxon>
        <taxon>Owenia</taxon>
    </lineage>
</organism>
<dbReference type="SUPFAM" id="SSF51735">
    <property type="entry name" value="NAD(P)-binding Rossmann-fold domains"/>
    <property type="match status" value="1"/>
</dbReference>
<keyword evidence="7" id="KW-1185">Reference proteome</keyword>
<protein>
    <recommendedName>
        <fullName evidence="4">NADP-dependent oxidoreductase domain-containing protein 1</fullName>
    </recommendedName>
</protein>
<evidence type="ECO:0000259" key="5">
    <source>
        <dbReference type="Pfam" id="PF03807"/>
    </source>
</evidence>
<comment type="caution">
    <text evidence="6">The sequence shown here is derived from an EMBL/GenBank/DDBJ whole genome shotgun (WGS) entry which is preliminary data.</text>
</comment>
<dbReference type="AlphaFoldDB" id="A0A8J1U7R4"/>
<feature type="non-terminal residue" evidence="6">
    <location>
        <position position="1"/>
    </location>
</feature>
<dbReference type="Gene3D" id="3.40.50.720">
    <property type="entry name" value="NAD(P)-binding Rossmann-like Domain"/>
    <property type="match status" value="1"/>
</dbReference>
<reference evidence="6" key="1">
    <citation type="submission" date="2022-03" db="EMBL/GenBank/DDBJ databases">
        <authorList>
            <person name="Martin C."/>
        </authorList>
    </citation>
    <scope>NUCLEOTIDE SEQUENCE</scope>
</reference>
<sequence length="375" mass="42307">RKSHWKQGRRMALVTKPTSTGTSIENVTDITNNLPTLQFESALSEDERLLLPLRARTHAITVTACAQAAYFVSILNEVRQIKAELRHPKQKRAKLLQETIPRDPILVGIIGCGRLGTHLAQMLLTYGEVQPQELKISTRRPETLVELQDKGVKCFHDNVLLASSVHLLFLCVLPAQLPSLAEEIKPHISTRCTIYSFVNTIHTEKLKQLLNFTNIVKPEFTWTEDNCNTAWDYTCSVCASMENADTVRKTCPLTQDKNACPIQTSDKLPELLVYAFINMCTTLRLTRSEIVDLINGVVLGITSHDIKGIVADDITRVAVDSAGLFPKFDLTQVAVKETSLGKKLSQDKEIRHSYITRYCTLFEQYLHWKNFGKTE</sequence>
<evidence type="ECO:0000256" key="1">
    <source>
        <dbReference type="ARBA" id="ARBA00005525"/>
    </source>
</evidence>
<dbReference type="Pfam" id="PF03807">
    <property type="entry name" value="F420_oxidored"/>
    <property type="match status" value="1"/>
</dbReference>
<evidence type="ECO:0000256" key="3">
    <source>
        <dbReference type="ARBA" id="ARBA00054560"/>
    </source>
</evidence>
<name>A0A8J1U7R4_OWEFU</name>
<dbReference type="Proteomes" id="UP000749559">
    <property type="component" value="Unassembled WGS sequence"/>
</dbReference>
<gene>
    <name evidence="6" type="ORF">OFUS_LOCUS15936</name>
</gene>
<proteinExistence type="inferred from homology"/>
<evidence type="ECO:0000256" key="2">
    <source>
        <dbReference type="ARBA" id="ARBA00023002"/>
    </source>
</evidence>
<dbReference type="InterPro" id="IPR036291">
    <property type="entry name" value="NAD(P)-bd_dom_sf"/>
</dbReference>